<gene>
    <name evidence="2" type="ORF">AUJ73_03690</name>
</gene>
<feature type="compositionally biased region" description="Basic and acidic residues" evidence="1">
    <location>
        <begin position="53"/>
        <end position="70"/>
    </location>
</feature>
<organism evidence="2 3">
    <name type="scientific">Candidatus Gottesmanbacteria bacterium CG1_02_37_22</name>
    <dbReference type="NCBI Taxonomy" id="1805209"/>
    <lineage>
        <taxon>Bacteria</taxon>
        <taxon>Candidatus Gottesmaniibacteriota</taxon>
    </lineage>
</organism>
<protein>
    <submittedName>
        <fullName evidence="2">Uncharacterized protein</fullName>
    </submittedName>
</protein>
<evidence type="ECO:0000256" key="1">
    <source>
        <dbReference type="SAM" id="MobiDB-lite"/>
    </source>
</evidence>
<dbReference type="AlphaFoldDB" id="A0A1J4TTS1"/>
<proteinExistence type="predicted"/>
<feature type="region of interest" description="Disordered" evidence="1">
    <location>
        <begin position="53"/>
        <end position="74"/>
    </location>
</feature>
<dbReference type="EMBL" id="MNUY01000057">
    <property type="protein sequence ID" value="OIO13495.1"/>
    <property type="molecule type" value="Genomic_DNA"/>
</dbReference>
<reference evidence="2 3" key="1">
    <citation type="journal article" date="2016" name="Environ. Microbiol.">
        <title>Genomic resolution of a cold subsurface aquifer community provides metabolic insights for novel microbes adapted to high CO concentrations.</title>
        <authorList>
            <person name="Probst A.J."/>
            <person name="Castelle C.J."/>
            <person name="Singh A."/>
            <person name="Brown C.T."/>
            <person name="Anantharaman K."/>
            <person name="Sharon I."/>
            <person name="Hug L.A."/>
            <person name="Burstein D."/>
            <person name="Emerson J.B."/>
            <person name="Thomas B.C."/>
            <person name="Banfield J.F."/>
        </authorList>
    </citation>
    <scope>NUCLEOTIDE SEQUENCE [LARGE SCALE GENOMIC DNA]</scope>
    <source>
        <strain evidence="2">CG1_02_37_22</strain>
    </source>
</reference>
<evidence type="ECO:0000313" key="2">
    <source>
        <dbReference type="EMBL" id="OIO13495.1"/>
    </source>
</evidence>
<accession>A0A1J4TTS1</accession>
<evidence type="ECO:0000313" key="3">
    <source>
        <dbReference type="Proteomes" id="UP000183120"/>
    </source>
</evidence>
<comment type="caution">
    <text evidence="2">The sequence shown here is derived from an EMBL/GenBank/DDBJ whole genome shotgun (WGS) entry which is preliminary data.</text>
</comment>
<sequence length="105" mass="11998">MKLWKHLLILSSLLAFFISLITLTRRNAFASSFLSNQGVTKVTMRILPCEKEKDENGAEKCKKPKKESEPARQTIPLVITDNNPAYQANIFERSLMYIKDLLGIQ</sequence>
<name>A0A1J4TTS1_9BACT</name>
<dbReference type="Proteomes" id="UP000183120">
    <property type="component" value="Unassembled WGS sequence"/>
</dbReference>